<keyword evidence="1" id="KW-0732">Signal</keyword>
<dbReference type="AlphaFoldDB" id="A0A497E3T8"/>
<dbReference type="EMBL" id="QMPZ01000094">
    <property type="protein sequence ID" value="RLE08495.1"/>
    <property type="molecule type" value="Genomic_DNA"/>
</dbReference>
<dbReference type="Proteomes" id="UP000279422">
    <property type="component" value="Unassembled WGS sequence"/>
</dbReference>
<reference evidence="2 3" key="1">
    <citation type="submission" date="2018-06" db="EMBL/GenBank/DDBJ databases">
        <title>Extensive metabolic versatility and redundancy in microbially diverse, dynamic hydrothermal sediments.</title>
        <authorList>
            <person name="Dombrowski N."/>
            <person name="Teske A."/>
            <person name="Baker B.J."/>
        </authorList>
    </citation>
    <scope>NUCLEOTIDE SEQUENCE [LARGE SCALE GENOMIC DNA]</scope>
    <source>
        <strain evidence="2">B47_G16</strain>
    </source>
</reference>
<name>A0A497E3T8_UNCAE</name>
<evidence type="ECO:0000313" key="2">
    <source>
        <dbReference type="EMBL" id="RLE08495.1"/>
    </source>
</evidence>
<comment type="caution">
    <text evidence="2">The sequence shown here is derived from an EMBL/GenBank/DDBJ whole genome shotgun (WGS) entry which is preliminary data.</text>
</comment>
<evidence type="ECO:0000313" key="3">
    <source>
        <dbReference type="Proteomes" id="UP000279422"/>
    </source>
</evidence>
<organism evidence="2 3">
    <name type="scientific">Aerophobetes bacterium</name>
    <dbReference type="NCBI Taxonomy" id="2030807"/>
    <lineage>
        <taxon>Bacteria</taxon>
        <taxon>Candidatus Aerophobota</taxon>
    </lineage>
</organism>
<gene>
    <name evidence="2" type="ORF">DRJ00_06205</name>
</gene>
<feature type="signal peptide" evidence="1">
    <location>
        <begin position="1"/>
        <end position="23"/>
    </location>
</feature>
<sequence>MRKRFTGVAGGLILMLVSSTALSQLSSPFQPLQPQPGQTPKVAGWFRYQMSELFGITHPMAVTYIEYPRDWQVIPDYY</sequence>
<proteinExistence type="predicted"/>
<feature type="chain" id="PRO_5019837014" evidence="1">
    <location>
        <begin position="24"/>
        <end position="78"/>
    </location>
</feature>
<accession>A0A497E3T8</accession>
<protein>
    <submittedName>
        <fullName evidence="2">Uncharacterized protein</fullName>
    </submittedName>
</protein>
<evidence type="ECO:0000256" key="1">
    <source>
        <dbReference type="SAM" id="SignalP"/>
    </source>
</evidence>